<feature type="region of interest" description="N-terminal hotdog fold" evidence="12">
    <location>
        <begin position="947"/>
        <end position="1069"/>
    </location>
</feature>
<dbReference type="InterPro" id="IPR032821">
    <property type="entry name" value="PKS_assoc"/>
</dbReference>
<protein>
    <submittedName>
        <fullName evidence="16">Polyketide synthase</fullName>
    </submittedName>
</protein>
<evidence type="ECO:0000256" key="3">
    <source>
        <dbReference type="ARBA" id="ARBA00005189"/>
    </source>
</evidence>
<feature type="active site" description="Proton acceptor; for dehydratase activity" evidence="12">
    <location>
        <position position="979"/>
    </location>
</feature>
<dbReference type="PROSITE" id="PS50075">
    <property type="entry name" value="CARRIER"/>
    <property type="match status" value="2"/>
</dbReference>
<comment type="cofactor">
    <cofactor evidence="1">
        <name>pantetheine 4'-phosphate</name>
        <dbReference type="ChEBI" id="CHEBI:47942"/>
    </cofactor>
</comment>
<dbReference type="Gene3D" id="3.30.70.3290">
    <property type="match status" value="2"/>
</dbReference>
<evidence type="ECO:0000256" key="7">
    <source>
        <dbReference type="ARBA" id="ARBA00022832"/>
    </source>
</evidence>
<evidence type="ECO:0000256" key="2">
    <source>
        <dbReference type="ARBA" id="ARBA00004792"/>
    </source>
</evidence>
<dbReference type="InterPro" id="IPR014030">
    <property type="entry name" value="Ketoacyl_synth_N"/>
</dbReference>
<evidence type="ECO:0000256" key="11">
    <source>
        <dbReference type="ARBA" id="ARBA00023315"/>
    </source>
</evidence>
<dbReference type="InterPro" id="IPR006162">
    <property type="entry name" value="Ppantetheine_attach_site"/>
</dbReference>
<feature type="active site" description="Proton acceptor; for dehydratase activity" evidence="12">
    <location>
        <position position="2734"/>
    </location>
</feature>
<dbReference type="SMART" id="SM00825">
    <property type="entry name" value="PKS_KS"/>
    <property type="match status" value="2"/>
</dbReference>
<comment type="pathway">
    <text evidence="2">Antibiotic biosynthesis.</text>
</comment>
<organism evidence="16 17">
    <name type="scientific">Nocardia wallacei</name>
    <dbReference type="NCBI Taxonomy" id="480035"/>
    <lineage>
        <taxon>Bacteria</taxon>
        <taxon>Bacillati</taxon>
        <taxon>Actinomycetota</taxon>
        <taxon>Actinomycetes</taxon>
        <taxon>Mycobacteriales</taxon>
        <taxon>Nocardiaceae</taxon>
        <taxon>Nocardia</taxon>
    </lineage>
</organism>
<feature type="active site" description="Proton donor; for dehydratase activity" evidence="12">
    <location>
        <position position="1148"/>
    </location>
</feature>
<dbReference type="InterPro" id="IPR009081">
    <property type="entry name" value="PP-bd_ACP"/>
</dbReference>
<dbReference type="Pfam" id="PF02801">
    <property type="entry name" value="Ketoacyl-synt_C"/>
    <property type="match status" value="2"/>
</dbReference>
<feature type="domain" description="PKS/mFAS DH" evidence="15">
    <location>
        <begin position="947"/>
        <end position="1235"/>
    </location>
</feature>
<dbReference type="SUPFAM" id="SSF55048">
    <property type="entry name" value="Probable ACP-binding domain of malonyl-CoA ACP transacylase"/>
    <property type="match status" value="2"/>
</dbReference>
<keyword evidence="5" id="KW-0597">Phosphoprotein</keyword>
<dbReference type="InterPro" id="IPR015083">
    <property type="entry name" value="NorB/c/GfsB-D-like_docking"/>
</dbReference>
<dbReference type="InterPro" id="IPR014031">
    <property type="entry name" value="Ketoacyl_synth_C"/>
</dbReference>
<dbReference type="InterPro" id="IPR055123">
    <property type="entry name" value="SpnB-like_Rossmann"/>
</dbReference>
<dbReference type="InterPro" id="IPR020806">
    <property type="entry name" value="PKS_PP-bd"/>
</dbReference>
<keyword evidence="8" id="KW-0443">Lipid metabolism</keyword>
<dbReference type="InterPro" id="IPR020807">
    <property type="entry name" value="PKS_DH"/>
</dbReference>
<keyword evidence="11" id="KW-0012">Acyltransferase</keyword>
<evidence type="ECO:0000256" key="12">
    <source>
        <dbReference type="PROSITE-ProRule" id="PRU01363"/>
    </source>
</evidence>
<dbReference type="InterPro" id="IPR016039">
    <property type="entry name" value="Thiolase-like"/>
</dbReference>
<keyword evidence="10" id="KW-0511">Multifunctional enzyme</keyword>
<feature type="domain" description="Carrier" evidence="13">
    <location>
        <begin position="3485"/>
        <end position="3560"/>
    </location>
</feature>
<dbReference type="SUPFAM" id="SSF47336">
    <property type="entry name" value="ACP-like"/>
    <property type="match status" value="2"/>
</dbReference>
<dbReference type="Pfam" id="PF21089">
    <property type="entry name" value="PKS_DH_N"/>
    <property type="match status" value="2"/>
</dbReference>
<keyword evidence="7" id="KW-0276">Fatty acid metabolism</keyword>
<evidence type="ECO:0000259" key="15">
    <source>
        <dbReference type="PROSITE" id="PS52019"/>
    </source>
</evidence>
<dbReference type="KEGG" id="nwl:NWFMUON74_30770"/>
<dbReference type="CDD" id="cd00833">
    <property type="entry name" value="PKS"/>
    <property type="match status" value="2"/>
</dbReference>
<comment type="pathway">
    <text evidence="3">Lipid metabolism.</text>
</comment>
<keyword evidence="17" id="KW-1185">Reference proteome</keyword>
<dbReference type="FunFam" id="1.10.1200.10:FF:000007">
    <property type="entry name" value="Probable polyketide synthase pks17"/>
    <property type="match status" value="1"/>
</dbReference>
<evidence type="ECO:0000256" key="6">
    <source>
        <dbReference type="ARBA" id="ARBA00022679"/>
    </source>
</evidence>
<dbReference type="SMART" id="SM00826">
    <property type="entry name" value="PKS_DH"/>
    <property type="match status" value="2"/>
</dbReference>
<dbReference type="InterPro" id="IPR049552">
    <property type="entry name" value="PKS_DH_N"/>
</dbReference>
<dbReference type="InterPro" id="IPR014043">
    <property type="entry name" value="Acyl_transferase_dom"/>
</dbReference>
<dbReference type="SUPFAM" id="SSF53901">
    <property type="entry name" value="Thiolase-like"/>
    <property type="match status" value="2"/>
</dbReference>
<dbReference type="InterPro" id="IPR036736">
    <property type="entry name" value="ACP-like_sf"/>
</dbReference>
<dbReference type="EMBL" id="AP023396">
    <property type="protein sequence ID" value="BCK55305.1"/>
    <property type="molecule type" value="Genomic_DNA"/>
</dbReference>
<dbReference type="Pfam" id="PF00698">
    <property type="entry name" value="Acyl_transf_1"/>
    <property type="match status" value="2"/>
</dbReference>
<keyword evidence="9" id="KW-0045">Antibiotic biosynthesis</keyword>
<feature type="active site" description="Proton donor; for dehydratase activity" evidence="12">
    <location>
        <position position="2900"/>
    </location>
</feature>
<dbReference type="Pfam" id="PF14765">
    <property type="entry name" value="PS-DH"/>
    <property type="match status" value="2"/>
</dbReference>
<dbReference type="Gene3D" id="3.40.47.10">
    <property type="match status" value="2"/>
</dbReference>
<dbReference type="InterPro" id="IPR057326">
    <property type="entry name" value="KR_dom"/>
</dbReference>
<dbReference type="PROSITE" id="PS00606">
    <property type="entry name" value="KS3_1"/>
    <property type="match status" value="2"/>
</dbReference>
<evidence type="ECO:0000256" key="4">
    <source>
        <dbReference type="ARBA" id="ARBA00022450"/>
    </source>
</evidence>
<evidence type="ECO:0000259" key="13">
    <source>
        <dbReference type="PROSITE" id="PS50075"/>
    </source>
</evidence>
<dbReference type="PANTHER" id="PTHR43775:SF51">
    <property type="entry name" value="INACTIVE PHENOLPHTHIOCEROL SYNTHESIS POLYKETIDE SYNTHASE TYPE I PKS1-RELATED"/>
    <property type="match status" value="1"/>
</dbReference>
<accession>A0A7G1KJA7</accession>
<name>A0A7G1KJA7_9NOCA</name>
<dbReference type="InterPro" id="IPR036291">
    <property type="entry name" value="NAD(P)-bd_dom_sf"/>
</dbReference>
<evidence type="ECO:0000256" key="10">
    <source>
        <dbReference type="ARBA" id="ARBA00023268"/>
    </source>
</evidence>
<dbReference type="Gene3D" id="3.10.129.110">
    <property type="entry name" value="Polyketide synthase dehydratase"/>
    <property type="match status" value="2"/>
</dbReference>
<keyword evidence="6" id="KW-0808">Transferase</keyword>
<dbReference type="InterPro" id="IPR013968">
    <property type="entry name" value="PKS_KR"/>
</dbReference>
<sequence>MADNDELRRYLKKTAKELYETKQQLRELTDRSQEPIAIVGMACRYPGGVRTPEELWQLTAAGVDAVAEYPTDRGWDLERLFDPDPDVPGTVYTRAGGFLDGIGDFDAPFFGIGPREAAAMDPQQRLMLEASWEALEDAGIDPHSLRGSDTGVFAGVIHQHYGPRVGSHAITAETEGHAYLGVSNSVLSGRIAYTLGLQGPALSVDTACSSSLVAMHLACQALRQGDASLALAGGVTVMSDPSLLIAFARQRALSADARCKAFAAAADGTGFSEGLGVLVLERLSDARRLGHNVLAVVRGSAVNQDGASNGLTAPNGPSQERVIAAALASAGLSPSDVDAVEAHGTGTMLGDPIEARALIGVYGARGDAGPLRLGSLKSNIGHTSAAAGVGGVIKMVQAMRHEMLPRTLHVDEPTPHVDWSAGTVRLLTEPEPWRAGARIRRAGVSSFGVSGTNAHVILEEAPAEAATGTPGNASAQPVSVNSAAPECVALMVSAKSDEAVRAQAERLRQWLIERPDADVWSVAAALIGNRARWDRRGAVVGGDREQLLAGLADLAVGETGSAVIAGPVVPGKTAFLFTGQGAQRVGMGAELYRVFPVFAAALDEVCAEFDPVLGVSLREVMFTDPAGVLDRTEFTQPALFAFEVALFRLVESFGVTPDLLIGHSIGELTAAYVAGVWSLADACVLVAARGRLMGALPAGGAMLAIAAAESRVPELIAGLGGRVSPAAVNGPAAVVLSGDADAIEQVRSRAVAAGHRTSRLRVSHAFHSALMDPMLDEFRSAATGVTYRPPKIPVMSNESGAPAGDAVCDPEYWVRQVRGCVRFAAGVAALAAAGARRFVEIGPDAVLAALARDCLAEDPELEPRSVVVAVGRRPAAGPENTGPAANIEVTQCVTALAQLHVAGAEVAWPAFFAVRDVHRVSLPTYAFQHRRYWLEPSDPGSAAPADHPVLTGVMGLAGTDEWLFTGRLSLRSHPWIADHRTYGTVVVPSATLVELLLVAGGRIGCEAIEELTLQAPMLPTGADEIELQVLVQAAQETGHRPFDIYFRTARDGDWVHTATGALAAAGVGEPALLPRLRDEQWPPMDAEPVDAASIPEQIAEDYGLEYGPAFIGVRAVWQRADTVFSELVLDTAAAAEPGRHELHPALLDMVMHAGFSQLLRRDPDPDTGRLLFRWGGARLHGVAGGRWPAEVTSLRVMAIATGPETISVAAVDPEGVPIVSVDAVVMRPYDVREFRSTRPGGDADLYRLRWEPAVGVAAGSSRATPTMAVLADTAVPGIEAKYDAATDSVAAQPVPDVVVWRPVAHSTASGESADLPDAVRAGVRSALAGLRAWLADERLSGTRLVVVTSGGAGLPGEVPRPVEAAVQGLAGSAQSEHPGRIVLVDEDPARPVDADRIAAILRSGEPRVAVRAGEIRVPRLVRAPAATKADRAAPSFGDGTVLITGGTGGLGAVFARHLVTAHGARRLVLTSRRGPAAPGAAALVADLERAGAAVRVVACDVTDRDAVRNLLDGTESGRPLSILHAAGVLQDGTVDSMTGERLDLVMAPKVDGAWHLHELTRDRDVSAFVTFSSVATLLGSSGQGNYAAANAFLDALAQRRRAAGSPAVSLAWGPWHSGGGMADDMDRAALARWSRMGLSRLAEDAGLRLFDAAVAGTEAHVAPIRFDPSAVRRESDADAVPAVLRGFVRRAARAVPPEPNRAAGSLGARLADVPAARRGAIVLELVRDQVASVLGFDSGDDIRPDQRFDEIGVDSLGAVEFRNRMAKAAGVSLPSTLVFDHPTPAAVATLVLSRVEPKAAGRPAGKPVRRAATEEPIAIVGMACRFPGGADSPEALWDLVASGTDATGEFPSDRGWDLERLFDADPDKPGTVYTRRGGFLYDAADFDAGFFGIGPREASAMDPQQRLLLEVSWEALEDAGIDPKSLRGSDTGVFAGAGYSGYIDRVVGDLEGYRLTGTTSSVISGRVAYVFGLEGPAVTVDTACSSSLVSLHLACQALRQGESSLALASGVTVAASPYLYVDFARQRGLSPDGRCKAFSAAADGVAFAEGVGVLVLERLSDARRHGHEVLALVRGSAVNQDGASNGLTAPNGPSQERVIAAALASAGLSPSDVDAVEAHGTGTPLGDPIEAQALIAAYGQDRAGSPLRIGSIKSNIGHTVAAAGVGGVIKMVQALRHEILPKTLHAEQPSPHVEWSAGEVELLTEAQPWPSGGRIRRAGVSSFGVSGTNAHAILEEAPAQQLAELRPASAERPWPLLVSAVSEPGLRAQAQRLRNWLESRPGSDIADLAHSSAQSRSHLEYRAAVVGADRDQLMSGLAALAAGMDAPGVLAGVAGPGKTAVLFTGQGAQRVGMGAGLYAAFPVFATALDEVCAVIDPLLGRSLRELMFDGPEELLDRTEFTQPALFAFEVALLRLLESFDVTPDLLIGHSIGELTAAYAAGVWSLPDACALVVARGRLMGSLPQGGAMLAVAIGVADVEEIVAGYADRLSLAAVNGPSSVVVSGDAVAIGEVEVRAAAAGYKTNRLRVGHAFHSALMEPILAEFGAVARGLTYSMPSVPVVSNVSGALAGAELTDPDYWVAQLRGCVRFAPGVDALVAGGARRFVEVGPDAVLAAMTRRCLARDPDLESRSTVTATARRGSDEAAQFVRSLAEAHVSGAEVRWRSLFTGREVRRVPLPTYAFQHRRYWLRPAAEAARTGSGHPVLTGFVHVAGKDEWILTGRLSHRDHPWLADHASHGVPVVPSTALLEMLLVAGPRFGCTGVEELTLEGPVLPPEDGDVELQVLVDPADGTGRRQFTCHHRLADAAWVRNASGVLASERPVGEPLLDRLRAEPWPPLDAEPVDAAWIPAHIEAAAGLEYGPSFRGTDHAWRRGDTVFSEVTLDPAIDPGGFDLHPGLLDALGHAGLACLMWPQLGGNPDIGKLLFRWGGARFHGVRRPGRLRVIAVSKGEDAIALAATDHEGNPVVSIDEAVMRSYDVARLRDSLGGDIGTYEPRWTPVVAEPGAAETVAALGSAAVTDVPQRYPDLGSLIASGAEPDIVVWSPAAADHGGVAAADHGGVAAAADHGGIEAADHGDVAAAAHGYTRSALRIVQAWLGAAVSERARLVVLTHNAAGLAGETTDPAAAAVWGLLRSAQSEFPGRMVLLDWQLAPDTVPLTADAVRAVLATGEPQIAVRGAAMLAPRLERLPESATAGPSFGSGTVLITGGTGALGALLARHLVVEHGVEHLLLVSRSGENAPGAAALISELTDLGAHARVASCDLTDRSAVRSLVDSIPGDHPVTAVIHAAGTLEDATIPTLAADQVDRVLAPKVDAAWNLHEVTRDADLSAFVLFSSIAGILGSAGQANYAAANSFLDALAVRRRAEGLPAVALDWGLWEHTGTGTGGMAAILDDAGVARLARSGMRPLPQADGLRLFDTVAGGASAPVLVPLRFDPNALRREADAEAVPAPLRGFLRPRATASGRQGDSRGFTLDRVPAAQREQAVLDLVLEQAAAVLGHTSTAELRPDKGFDEIGFDSLGGVELRNRLAKATGLPLPSTLVFDYPNLAELAGYLHDQLVRSAAAPPAAPRPTRDELAQLAALVDRVLADAEDDEATVTALLGIGDRLRSHLGDRWRPGEYDDLAAHSGDELFDLIDEEFGGL</sequence>
<dbReference type="InterPro" id="IPR018201">
    <property type="entry name" value="Ketoacyl_synth_AS"/>
</dbReference>
<dbReference type="Gene3D" id="3.40.366.10">
    <property type="entry name" value="Malonyl-Coenzyme A Acyl Carrier Protein, domain 2"/>
    <property type="match status" value="2"/>
</dbReference>
<evidence type="ECO:0000256" key="9">
    <source>
        <dbReference type="ARBA" id="ARBA00023194"/>
    </source>
</evidence>
<dbReference type="InterPro" id="IPR016035">
    <property type="entry name" value="Acyl_Trfase/lysoPLipase"/>
</dbReference>
<dbReference type="PROSITE" id="PS52004">
    <property type="entry name" value="KS3_2"/>
    <property type="match status" value="2"/>
</dbReference>
<dbReference type="Pfam" id="PF08659">
    <property type="entry name" value="KR"/>
    <property type="match status" value="2"/>
</dbReference>
<dbReference type="SMART" id="SM01294">
    <property type="entry name" value="PKS_PP_betabranch"/>
    <property type="match status" value="2"/>
</dbReference>
<gene>
    <name evidence="16" type="ORF">NWFMUON74_30770</name>
</gene>
<feature type="region of interest" description="C-terminal hotdog fold" evidence="12">
    <location>
        <begin position="2840"/>
        <end position="3027"/>
    </location>
</feature>
<evidence type="ECO:0000256" key="5">
    <source>
        <dbReference type="ARBA" id="ARBA00022553"/>
    </source>
</evidence>
<feature type="domain" description="Ketosynthase family 3 (KS3)" evidence="14">
    <location>
        <begin position="1814"/>
        <end position="2236"/>
    </location>
</feature>
<dbReference type="RefSeq" id="WP_187688440.1">
    <property type="nucleotide sequence ID" value="NZ_AP023396.1"/>
</dbReference>
<dbReference type="InterPro" id="IPR042104">
    <property type="entry name" value="PKS_dehydratase_sf"/>
</dbReference>
<evidence type="ECO:0000256" key="8">
    <source>
        <dbReference type="ARBA" id="ARBA00023098"/>
    </source>
</evidence>
<evidence type="ECO:0000256" key="1">
    <source>
        <dbReference type="ARBA" id="ARBA00001957"/>
    </source>
</evidence>
<dbReference type="Proteomes" id="UP000516173">
    <property type="component" value="Chromosome"/>
</dbReference>
<dbReference type="Pfam" id="PF00550">
    <property type="entry name" value="PP-binding"/>
    <property type="match status" value="2"/>
</dbReference>
<evidence type="ECO:0000259" key="14">
    <source>
        <dbReference type="PROSITE" id="PS52004"/>
    </source>
</evidence>
<dbReference type="PROSITE" id="PS52019">
    <property type="entry name" value="PKS_MFAS_DH"/>
    <property type="match status" value="2"/>
</dbReference>
<dbReference type="SMART" id="SM00822">
    <property type="entry name" value="PKS_KR"/>
    <property type="match status" value="2"/>
</dbReference>
<keyword evidence="4" id="KW-0596">Phosphopantetheine</keyword>
<dbReference type="GO" id="GO:0033068">
    <property type="term" value="P:macrolide biosynthetic process"/>
    <property type="evidence" value="ECO:0007669"/>
    <property type="project" value="UniProtKB-ARBA"/>
</dbReference>
<dbReference type="Gene3D" id="1.10.1200.10">
    <property type="entry name" value="ACP-like"/>
    <property type="match status" value="2"/>
</dbReference>
<dbReference type="InterPro" id="IPR050091">
    <property type="entry name" value="PKS_NRPS_Biosynth_Enz"/>
</dbReference>
<dbReference type="GeneID" id="80347624"/>
<feature type="region of interest" description="N-terminal hotdog fold" evidence="12">
    <location>
        <begin position="2702"/>
        <end position="2823"/>
    </location>
</feature>
<reference evidence="16 17" key="1">
    <citation type="submission" date="2020-08" db="EMBL/GenBank/DDBJ databases">
        <title>Genome Sequencing of Nocardia wallacei strain FMUON74 and assembly.</title>
        <authorList>
            <person name="Toyokawa M."/>
            <person name="Uesaka K."/>
        </authorList>
    </citation>
    <scope>NUCLEOTIDE SEQUENCE [LARGE SCALE GENOMIC DNA]</scope>
    <source>
        <strain evidence="16 17">FMUON74</strain>
    </source>
</reference>
<proteinExistence type="predicted"/>
<feature type="region of interest" description="C-terminal hotdog fold" evidence="12">
    <location>
        <begin position="1086"/>
        <end position="1235"/>
    </location>
</feature>
<dbReference type="InterPro" id="IPR049900">
    <property type="entry name" value="PKS_mFAS_DH"/>
</dbReference>
<dbReference type="InterPro" id="IPR016036">
    <property type="entry name" value="Malonyl_transacylase_ACP-bd"/>
</dbReference>
<evidence type="ECO:0000313" key="17">
    <source>
        <dbReference type="Proteomes" id="UP000516173"/>
    </source>
</evidence>
<dbReference type="Pfam" id="PF22953">
    <property type="entry name" value="SpnB_Rossmann"/>
    <property type="match status" value="2"/>
</dbReference>
<dbReference type="Pfam" id="PF16197">
    <property type="entry name" value="KAsynt_C_assoc"/>
    <property type="match status" value="2"/>
</dbReference>
<dbReference type="PANTHER" id="PTHR43775">
    <property type="entry name" value="FATTY ACID SYNTHASE"/>
    <property type="match status" value="1"/>
</dbReference>
<dbReference type="SUPFAM" id="SSF51735">
    <property type="entry name" value="NAD(P)-binding Rossmann-fold domains"/>
    <property type="match status" value="4"/>
</dbReference>
<dbReference type="InterPro" id="IPR049551">
    <property type="entry name" value="PKS_DH_C"/>
</dbReference>
<dbReference type="GO" id="GO:0004312">
    <property type="term" value="F:fatty acid synthase activity"/>
    <property type="evidence" value="ECO:0007669"/>
    <property type="project" value="TreeGrafter"/>
</dbReference>
<dbReference type="GO" id="GO:0031177">
    <property type="term" value="F:phosphopantetheine binding"/>
    <property type="evidence" value="ECO:0007669"/>
    <property type="project" value="InterPro"/>
</dbReference>
<feature type="domain" description="Ketosynthase family 3 (KS3)" evidence="14">
    <location>
        <begin position="33"/>
        <end position="460"/>
    </location>
</feature>
<evidence type="ECO:0000313" key="16">
    <source>
        <dbReference type="EMBL" id="BCK55305.1"/>
    </source>
</evidence>
<dbReference type="SMART" id="SM00823">
    <property type="entry name" value="PKS_PP"/>
    <property type="match status" value="2"/>
</dbReference>
<feature type="domain" description="Carrier" evidence="13">
    <location>
        <begin position="1720"/>
        <end position="1795"/>
    </location>
</feature>
<dbReference type="InterPro" id="IPR020841">
    <property type="entry name" value="PKS_Beta-ketoAc_synthase_dom"/>
</dbReference>
<dbReference type="CDD" id="cd08956">
    <property type="entry name" value="KR_3_FAS_SDR_x"/>
    <property type="match status" value="2"/>
</dbReference>
<dbReference type="GO" id="GO:0004315">
    <property type="term" value="F:3-oxoacyl-[acyl-carrier-protein] synthase activity"/>
    <property type="evidence" value="ECO:0007669"/>
    <property type="project" value="InterPro"/>
</dbReference>
<dbReference type="GO" id="GO:0006633">
    <property type="term" value="P:fatty acid biosynthetic process"/>
    <property type="evidence" value="ECO:0007669"/>
    <property type="project" value="InterPro"/>
</dbReference>
<dbReference type="Gene3D" id="3.40.50.720">
    <property type="entry name" value="NAD(P)-binding Rossmann-like Domain"/>
    <property type="match status" value="2"/>
</dbReference>
<feature type="domain" description="PKS/mFAS DH" evidence="15">
    <location>
        <begin position="2702"/>
        <end position="3027"/>
    </location>
</feature>
<dbReference type="FunFam" id="3.40.47.10:FF:000019">
    <property type="entry name" value="Polyketide synthase type I"/>
    <property type="match status" value="2"/>
</dbReference>
<dbReference type="Pfam" id="PF08990">
    <property type="entry name" value="Docking"/>
    <property type="match status" value="1"/>
</dbReference>
<dbReference type="PROSITE" id="PS00012">
    <property type="entry name" value="PHOSPHOPANTETHEINE"/>
    <property type="match status" value="1"/>
</dbReference>
<dbReference type="InterPro" id="IPR001227">
    <property type="entry name" value="Ac_transferase_dom_sf"/>
</dbReference>
<dbReference type="Pfam" id="PF00109">
    <property type="entry name" value="ketoacyl-synt"/>
    <property type="match status" value="2"/>
</dbReference>
<dbReference type="SUPFAM" id="SSF52151">
    <property type="entry name" value="FabD/lysophospholipase-like"/>
    <property type="match status" value="2"/>
</dbReference>
<dbReference type="SMART" id="SM00827">
    <property type="entry name" value="PKS_AT"/>
    <property type="match status" value="2"/>
</dbReference>